<accession>A0A0V8HKH9</accession>
<dbReference type="Pfam" id="PF00488">
    <property type="entry name" value="MutS_V"/>
    <property type="match status" value="1"/>
</dbReference>
<dbReference type="EMBL" id="FMAU01000002">
    <property type="protein sequence ID" value="SCC11595.1"/>
    <property type="molecule type" value="Genomic_DNA"/>
</dbReference>
<dbReference type="AlphaFoldDB" id="A0A0V8HKH9"/>
<protein>
    <submittedName>
        <fullName evidence="8">MutS2 family protein</fullName>
    </submittedName>
</protein>
<dbReference type="InterPro" id="IPR007696">
    <property type="entry name" value="DNA_mismatch_repair_MutS_core"/>
</dbReference>
<name>A0A0V8HKH9_9BACI</name>
<dbReference type="OrthoDB" id="9808166at2"/>
<dbReference type="SMART" id="SM00534">
    <property type="entry name" value="MUTSac"/>
    <property type="match status" value="1"/>
</dbReference>
<dbReference type="InterPro" id="IPR036187">
    <property type="entry name" value="DNA_mismatch_repair_MutS_sf"/>
</dbReference>
<evidence type="ECO:0000256" key="2">
    <source>
        <dbReference type="ARBA" id="ARBA00022741"/>
    </source>
</evidence>
<dbReference type="NCBIfam" id="TIGR01069">
    <property type="entry name" value="mutS2"/>
    <property type="match status" value="1"/>
</dbReference>
<sequence length="642" mass="72509">MNERTFQTLEFHKVKQELSNFALTEEGKAVLLNMMPSVNKRQIEMRLEEVTEAVRILEKSASVPIHGMDGVEKIMASLNKGVPLRPDGLTKLYIFLDTCKKLKKYMADKQFLAPRVSAYVYSIEDIPEVADEINRCIRNGRVDDYASRELLRIRKQLAIQEERLKDKVQSIVKSAKYRSLLQEAIVSQRNGRYVIPVKKEYRGKVKGSVLDSSASGSTLYIEPEELSVQQDQLLLYKLQEEQEIENILWALTGLIQTYEQQLKLAIETMVHYDVLFAKAKYSRAIDGVSAAVNEHHYIGLKNAVHPLLGKGAVPLTIEMGDSYHALVITGPNTGGKTVAIKTVGLLTLMTQCGLHIPADKGSEISIFDKILLDIGDGQSLEQNLSTFSSHLKNIIEILMETNDRTLVLLDELGSGTDPQEGMGLATAILDQLYEKGATLLATTHYSEIKHFAEEHEGFINGSMEFNIETLRPTYRLIVGKGGESQAFSIALKLGMHPSIIEKAHNITYRETKVYSNDEQDIHAKKEMEKQIIVNKHKRRDRRNKAQVKPSVQQFSKGDNVKVSPGGDFGIIYKGPDDKGRCIVQIKDEKHEIPHKRLSLYISAAELYPEDYDFDIIFESKDNRKKDKLMGKKFVEGLTIDRE</sequence>
<keyword evidence="2" id="KW-0547">Nucleotide-binding</keyword>
<keyword evidence="9" id="KW-1185">Reference proteome</keyword>
<dbReference type="SMART" id="SM00533">
    <property type="entry name" value="MUTSd"/>
    <property type="match status" value="1"/>
</dbReference>
<organism evidence="8 9">
    <name type="scientific">[Bacillus] enclensis</name>
    <dbReference type="NCBI Taxonomy" id="1402860"/>
    <lineage>
        <taxon>Bacteria</taxon>
        <taxon>Bacillati</taxon>
        <taxon>Bacillota</taxon>
        <taxon>Bacilli</taxon>
        <taxon>Bacillales</taxon>
        <taxon>Bacillaceae</taxon>
        <taxon>Rossellomorea</taxon>
    </lineage>
</organism>
<dbReference type="PANTHER" id="PTHR48466:SF2">
    <property type="entry name" value="OS10G0509000 PROTEIN"/>
    <property type="match status" value="1"/>
</dbReference>
<evidence type="ECO:0000313" key="9">
    <source>
        <dbReference type="Proteomes" id="UP000181997"/>
    </source>
</evidence>
<dbReference type="GO" id="GO:0019843">
    <property type="term" value="F:rRNA binding"/>
    <property type="evidence" value="ECO:0007669"/>
    <property type="project" value="UniProtKB-KW"/>
</dbReference>
<dbReference type="GO" id="GO:0005524">
    <property type="term" value="F:ATP binding"/>
    <property type="evidence" value="ECO:0007669"/>
    <property type="project" value="UniProtKB-KW"/>
</dbReference>
<evidence type="ECO:0000256" key="6">
    <source>
        <dbReference type="ARBA" id="ARBA00023125"/>
    </source>
</evidence>
<reference evidence="9" key="1">
    <citation type="submission" date="2016-08" db="EMBL/GenBank/DDBJ databases">
        <authorList>
            <person name="Varghese N."/>
            <person name="Submissions Spin"/>
        </authorList>
    </citation>
    <scope>NUCLEOTIDE SEQUENCE [LARGE SCALE GENOMIC DNA]</scope>
    <source>
        <strain evidence="9">SGD-1123</strain>
    </source>
</reference>
<keyword evidence="1" id="KW-0699">rRNA-binding</keyword>
<keyword evidence="4" id="KW-0067">ATP-binding</keyword>
<dbReference type="SUPFAM" id="SSF52540">
    <property type="entry name" value="P-loop containing nucleoside triphosphate hydrolases"/>
    <property type="match status" value="1"/>
</dbReference>
<evidence type="ECO:0000256" key="5">
    <source>
        <dbReference type="ARBA" id="ARBA00022884"/>
    </source>
</evidence>
<dbReference type="InterPro" id="IPR027417">
    <property type="entry name" value="P-loop_NTPase"/>
</dbReference>
<evidence type="ECO:0000313" key="8">
    <source>
        <dbReference type="EMBL" id="SCC11595.1"/>
    </source>
</evidence>
<dbReference type="GO" id="GO:0140664">
    <property type="term" value="F:ATP-dependent DNA damage sensor activity"/>
    <property type="evidence" value="ECO:0007669"/>
    <property type="project" value="InterPro"/>
</dbReference>
<dbReference type="RefSeq" id="WP_058298683.1">
    <property type="nucleotide sequence ID" value="NZ_FMAU01000002.1"/>
</dbReference>
<gene>
    <name evidence="8" type="ORF">GA0061094_2598</name>
</gene>
<evidence type="ECO:0000256" key="3">
    <source>
        <dbReference type="ARBA" id="ARBA00022801"/>
    </source>
</evidence>
<dbReference type="Proteomes" id="UP000181997">
    <property type="component" value="Unassembled WGS sequence"/>
</dbReference>
<feature type="domain" description="DNA mismatch repair proteins mutS family" evidence="7">
    <location>
        <begin position="405"/>
        <end position="421"/>
    </location>
</feature>
<dbReference type="GO" id="GO:0006298">
    <property type="term" value="P:mismatch repair"/>
    <property type="evidence" value="ECO:0007669"/>
    <property type="project" value="InterPro"/>
</dbReference>
<dbReference type="InterPro" id="IPR000432">
    <property type="entry name" value="DNA_mismatch_repair_MutS_C"/>
</dbReference>
<keyword evidence="5" id="KW-0694">RNA-binding</keyword>
<dbReference type="PROSITE" id="PS00486">
    <property type="entry name" value="DNA_MISMATCH_REPAIR_2"/>
    <property type="match status" value="1"/>
</dbReference>
<evidence type="ECO:0000256" key="1">
    <source>
        <dbReference type="ARBA" id="ARBA00022730"/>
    </source>
</evidence>
<dbReference type="FunFam" id="3.40.50.300:FF:000830">
    <property type="entry name" value="Endonuclease MutS2"/>
    <property type="match status" value="1"/>
</dbReference>
<proteinExistence type="predicted"/>
<dbReference type="GO" id="GO:0016887">
    <property type="term" value="F:ATP hydrolysis activity"/>
    <property type="evidence" value="ECO:0007669"/>
    <property type="project" value="InterPro"/>
</dbReference>
<evidence type="ECO:0000256" key="4">
    <source>
        <dbReference type="ARBA" id="ARBA00022840"/>
    </source>
</evidence>
<dbReference type="InterPro" id="IPR045076">
    <property type="entry name" value="MutS"/>
</dbReference>
<dbReference type="PIRSF" id="PIRSF005814">
    <property type="entry name" value="MutS_YshD"/>
    <property type="match status" value="1"/>
</dbReference>
<keyword evidence="6" id="KW-0238">DNA-binding</keyword>
<dbReference type="PANTHER" id="PTHR48466">
    <property type="entry name" value="OS10G0509000 PROTEIN-RELATED"/>
    <property type="match status" value="1"/>
</dbReference>
<dbReference type="GO" id="GO:0045910">
    <property type="term" value="P:negative regulation of DNA recombination"/>
    <property type="evidence" value="ECO:0007669"/>
    <property type="project" value="InterPro"/>
</dbReference>
<dbReference type="Gene3D" id="3.40.50.300">
    <property type="entry name" value="P-loop containing nucleotide triphosphate hydrolases"/>
    <property type="match status" value="1"/>
</dbReference>
<dbReference type="SUPFAM" id="SSF48334">
    <property type="entry name" value="DNA repair protein MutS, domain III"/>
    <property type="match status" value="1"/>
</dbReference>
<keyword evidence="3" id="KW-0378">Hydrolase</keyword>
<dbReference type="InterPro" id="IPR005747">
    <property type="entry name" value="MutS2"/>
</dbReference>
<dbReference type="GO" id="GO:0030983">
    <property type="term" value="F:mismatched DNA binding"/>
    <property type="evidence" value="ECO:0007669"/>
    <property type="project" value="InterPro"/>
</dbReference>
<evidence type="ECO:0000259" key="7">
    <source>
        <dbReference type="PROSITE" id="PS00486"/>
    </source>
</evidence>
<dbReference type="GO" id="GO:0004519">
    <property type="term" value="F:endonuclease activity"/>
    <property type="evidence" value="ECO:0007669"/>
    <property type="project" value="InterPro"/>
</dbReference>